<dbReference type="AlphaFoldDB" id="A0A1L7XI84"/>
<keyword evidence="2" id="KW-0812">Transmembrane</keyword>
<reference evidence="3 4" key="1">
    <citation type="submission" date="2016-03" db="EMBL/GenBank/DDBJ databases">
        <authorList>
            <person name="Ploux O."/>
        </authorList>
    </citation>
    <scope>NUCLEOTIDE SEQUENCE [LARGE SCALE GENOMIC DNA]</scope>
    <source>
        <strain evidence="3 4">UAMH 11012</strain>
    </source>
</reference>
<protein>
    <submittedName>
        <fullName evidence="3">Uncharacterized protein</fullName>
    </submittedName>
</protein>
<dbReference type="InterPro" id="IPR012475">
    <property type="entry name" value="Fungal_lectin"/>
</dbReference>
<name>A0A1L7XI84_9HELO</name>
<dbReference type="Gene3D" id="2.120.10.70">
    <property type="entry name" value="Fucose-specific lectin"/>
    <property type="match status" value="1"/>
</dbReference>
<keyword evidence="4" id="KW-1185">Reference proteome</keyword>
<dbReference type="OrthoDB" id="3923199at2759"/>
<feature type="transmembrane region" description="Helical" evidence="2">
    <location>
        <begin position="113"/>
        <end position="137"/>
    </location>
</feature>
<evidence type="ECO:0000313" key="3">
    <source>
        <dbReference type="EMBL" id="CZR64742.1"/>
    </source>
</evidence>
<organism evidence="3 4">
    <name type="scientific">Phialocephala subalpina</name>
    <dbReference type="NCBI Taxonomy" id="576137"/>
    <lineage>
        <taxon>Eukaryota</taxon>
        <taxon>Fungi</taxon>
        <taxon>Dikarya</taxon>
        <taxon>Ascomycota</taxon>
        <taxon>Pezizomycotina</taxon>
        <taxon>Leotiomycetes</taxon>
        <taxon>Helotiales</taxon>
        <taxon>Mollisiaceae</taxon>
        <taxon>Phialocephala</taxon>
        <taxon>Phialocephala fortinii species complex</taxon>
    </lineage>
</organism>
<dbReference type="Pfam" id="PF07938">
    <property type="entry name" value="Fungal_lectin"/>
    <property type="match status" value="1"/>
</dbReference>
<keyword evidence="2" id="KW-1133">Transmembrane helix</keyword>
<evidence type="ECO:0000313" key="4">
    <source>
        <dbReference type="Proteomes" id="UP000184330"/>
    </source>
</evidence>
<dbReference type="SUPFAM" id="SSF89372">
    <property type="entry name" value="Fucose-specific lectin"/>
    <property type="match status" value="1"/>
</dbReference>
<gene>
    <name evidence="3" type="ORF">PAC_14641</name>
</gene>
<evidence type="ECO:0000256" key="1">
    <source>
        <dbReference type="ARBA" id="ARBA00009042"/>
    </source>
</evidence>
<keyword evidence="2" id="KW-0472">Membrane</keyword>
<dbReference type="Proteomes" id="UP000184330">
    <property type="component" value="Unassembled WGS sequence"/>
</dbReference>
<proteinExistence type="inferred from homology"/>
<comment type="similarity">
    <text evidence="1">Belongs to the fungal fucose-specific lectin family.</text>
</comment>
<evidence type="ECO:0000256" key="2">
    <source>
        <dbReference type="SAM" id="Phobius"/>
    </source>
</evidence>
<dbReference type="STRING" id="576137.A0A1L7XI84"/>
<dbReference type="EMBL" id="FJOG01000028">
    <property type="protein sequence ID" value="CZR64742.1"/>
    <property type="molecule type" value="Genomic_DNA"/>
</dbReference>
<sequence length="491" mass="53473">MHFLFSVRQLFASKIWPDATRSDSVSANPTWLNQDGTPKEKIFRSMSQAEVQETTDPKQLVPIESLSKDNQPTVLSHSELEHNASASAKPDDSQLPAIGEIEELQGRNPARRIIVIPIILAITVVALGLGLGLGLGLPDHKKKPVATQSYGAINGSGIVALDLDNTTKITAYTQRYDGVIVKSEYQNGLWSGGTDVGDLVTANASFNSDTLAARNGTPLMALSYVNDDELLWHVFYVTVDNFLSDWVSSNLTQGWSQGTLRSGNFAVSSSPHVGLSACVNTQWYGAPYNSSGLGIRLYYGRSDDIIQEIGWNLGGQTAWFKGSSFPNSNGAGGVECTVRFASITYVWMENLQNELQEMWYDFNMSAGTANHTVGTWVTGLNYPDILHNSAISAINDFTIDPPTKNVHFQTPDLSILEIISNGTAETSAWERNFTVGTGMNHTRIGSVVLNTGIGGGQEIHVIYQTNATNMFDFIRDLTNTNWAVKLVPVGV</sequence>
<accession>A0A1L7XI84</accession>